<gene>
    <name evidence="3" type="primary">Necator_chrII.g4347</name>
    <name evidence="3" type="ORF">RB195_016555</name>
</gene>
<name>A0ABR1C135_NECAM</name>
<dbReference type="Pfam" id="PF14625">
    <property type="entry name" value="Lustrin_cystein"/>
    <property type="match status" value="3"/>
</dbReference>
<comment type="caution">
    <text evidence="3">The sequence shown here is derived from an EMBL/GenBank/DDBJ whole genome shotgun (WGS) entry which is preliminary data.</text>
</comment>
<evidence type="ECO:0000256" key="1">
    <source>
        <dbReference type="SAM" id="SignalP"/>
    </source>
</evidence>
<dbReference type="SMART" id="SM00131">
    <property type="entry name" value="KU"/>
    <property type="match status" value="1"/>
</dbReference>
<dbReference type="SMART" id="SM00289">
    <property type="entry name" value="WR1"/>
    <property type="match status" value="5"/>
</dbReference>
<evidence type="ECO:0000313" key="3">
    <source>
        <dbReference type="EMBL" id="KAK6732238.1"/>
    </source>
</evidence>
<dbReference type="SUPFAM" id="SSF57362">
    <property type="entry name" value="BPTI-like"/>
    <property type="match status" value="1"/>
</dbReference>
<dbReference type="Gene3D" id="4.10.410.10">
    <property type="entry name" value="Pancreatic trypsin inhibitor Kunitz domain"/>
    <property type="match status" value="1"/>
</dbReference>
<accession>A0ABR1C135</accession>
<dbReference type="PANTHER" id="PTHR46339:SF14">
    <property type="entry name" value="BPTI_KUNITZ INHIBITOR DOMAIN-CONTAINING PROTEIN"/>
    <property type="match status" value="1"/>
</dbReference>
<dbReference type="InterPro" id="IPR006150">
    <property type="entry name" value="Cys_repeat_1"/>
</dbReference>
<organism evidence="3 4">
    <name type="scientific">Necator americanus</name>
    <name type="common">Human hookworm</name>
    <dbReference type="NCBI Taxonomy" id="51031"/>
    <lineage>
        <taxon>Eukaryota</taxon>
        <taxon>Metazoa</taxon>
        <taxon>Ecdysozoa</taxon>
        <taxon>Nematoda</taxon>
        <taxon>Chromadorea</taxon>
        <taxon>Rhabditida</taxon>
        <taxon>Rhabditina</taxon>
        <taxon>Rhabditomorpha</taxon>
        <taxon>Strongyloidea</taxon>
        <taxon>Ancylostomatidae</taxon>
        <taxon>Bunostominae</taxon>
        <taxon>Necator</taxon>
    </lineage>
</organism>
<dbReference type="PROSITE" id="PS50279">
    <property type="entry name" value="BPTI_KUNITZ_2"/>
    <property type="match status" value="1"/>
</dbReference>
<proteinExistence type="predicted"/>
<dbReference type="InterPro" id="IPR036880">
    <property type="entry name" value="Kunitz_BPTI_sf"/>
</dbReference>
<feature type="domain" description="BPTI/Kunitz inhibitor" evidence="2">
    <location>
        <begin position="33"/>
        <end position="87"/>
    </location>
</feature>
<keyword evidence="4" id="KW-1185">Reference proteome</keyword>
<dbReference type="EMBL" id="JAVFWL010000002">
    <property type="protein sequence ID" value="KAK6732238.1"/>
    <property type="molecule type" value="Genomic_DNA"/>
</dbReference>
<sequence>MGPLLNVFLIFPFIQIALPISKTANTMSAVKICSLPPNPGFGDCSSRPVTMFYFDAYELRCKKFLFLNCKERNANRFATEEECESVCLYTACYPGEIIALSPTTTPITCGKYSQCPDGYRCSYDKLFRRRVCCGFSNLGGVCPENSVSFASPNKLLPIHCSHSSVTDQCPMDFICTRKERSGHCCRPEKDYCPLGQLPLIDTRSRRPMKCNPMHTHRTCSDGYECIAPYRGNPWGFCCSTKIEGRCPNGSHVYLYPENGEPQKCTVGVTTCRIGYTCQSQTNSIVGFCCNTTSLNDEKDSGARNETLPLKNTTEFLIANEGLVSKEYKKLPSSFAPVHSYAYDLMTVLSCPYQLTPSYLTDSQTIMECTKAGSIFTSCPAPAKCVRAPRDVLRRSVCCSS</sequence>
<dbReference type="Proteomes" id="UP001303046">
    <property type="component" value="Unassembled WGS sequence"/>
</dbReference>
<evidence type="ECO:0000313" key="4">
    <source>
        <dbReference type="Proteomes" id="UP001303046"/>
    </source>
</evidence>
<feature type="signal peptide" evidence="1">
    <location>
        <begin position="1"/>
        <end position="19"/>
    </location>
</feature>
<dbReference type="PANTHER" id="PTHR46339">
    <property type="entry name" value="PROTEIN CBG15282-RELATED"/>
    <property type="match status" value="1"/>
</dbReference>
<dbReference type="InterPro" id="IPR053014">
    <property type="entry name" value="Cuticle_assoc_divergent"/>
</dbReference>
<dbReference type="InterPro" id="IPR028150">
    <property type="entry name" value="Lustrin_cystein"/>
</dbReference>
<reference evidence="3 4" key="1">
    <citation type="submission" date="2023-08" db="EMBL/GenBank/DDBJ databases">
        <title>A Necator americanus chromosomal reference genome.</title>
        <authorList>
            <person name="Ilik V."/>
            <person name="Petrzelkova K.J."/>
            <person name="Pardy F."/>
            <person name="Fuh T."/>
            <person name="Niatou-Singa F.S."/>
            <person name="Gouil Q."/>
            <person name="Baker L."/>
            <person name="Ritchie M.E."/>
            <person name="Jex A.R."/>
            <person name="Gazzola D."/>
            <person name="Li H."/>
            <person name="Toshio Fujiwara R."/>
            <person name="Zhan B."/>
            <person name="Aroian R.V."/>
            <person name="Pafco B."/>
            <person name="Schwarz E.M."/>
        </authorList>
    </citation>
    <scope>NUCLEOTIDE SEQUENCE [LARGE SCALE GENOMIC DNA]</scope>
    <source>
        <strain evidence="3 4">Aroian</strain>
        <tissue evidence="3">Whole animal</tissue>
    </source>
</reference>
<feature type="chain" id="PRO_5046893608" description="BPTI/Kunitz inhibitor domain-containing protein" evidence="1">
    <location>
        <begin position="20"/>
        <end position="400"/>
    </location>
</feature>
<dbReference type="InterPro" id="IPR002223">
    <property type="entry name" value="Kunitz_BPTI"/>
</dbReference>
<protein>
    <recommendedName>
        <fullName evidence="2">BPTI/Kunitz inhibitor domain-containing protein</fullName>
    </recommendedName>
</protein>
<dbReference type="Pfam" id="PF00014">
    <property type="entry name" value="Kunitz_BPTI"/>
    <property type="match status" value="1"/>
</dbReference>
<keyword evidence="1" id="KW-0732">Signal</keyword>
<evidence type="ECO:0000259" key="2">
    <source>
        <dbReference type="PROSITE" id="PS50279"/>
    </source>
</evidence>